<keyword evidence="2" id="KW-1133">Transmembrane helix</keyword>
<dbReference type="Proteomes" id="UP001057520">
    <property type="component" value="Chromosome"/>
</dbReference>
<proteinExistence type="predicted"/>
<protein>
    <submittedName>
        <fullName evidence="3">Uncharacterized protein</fullName>
    </submittedName>
</protein>
<keyword evidence="2" id="KW-0812">Transmembrane</keyword>
<sequence>MNKIDDNVSMLPICNNRHIKLIQNGFLYEIGLIGIFFHNLTLEIIFLPFEVARPNGRWRLWYRNHRVAQAAGRLSPGFGRDAGPKMSAQRVEGLSSIGIEEA</sequence>
<evidence type="ECO:0000256" key="1">
    <source>
        <dbReference type="SAM" id="MobiDB-lite"/>
    </source>
</evidence>
<accession>A0ABY4ZVF7</accession>
<gene>
    <name evidence="3" type="ORF">MZV50_02860</name>
</gene>
<dbReference type="EMBL" id="CP096040">
    <property type="protein sequence ID" value="USQ96553.1"/>
    <property type="molecule type" value="Genomic_DNA"/>
</dbReference>
<keyword evidence="4" id="KW-1185">Reference proteome</keyword>
<evidence type="ECO:0000313" key="4">
    <source>
        <dbReference type="Proteomes" id="UP001057520"/>
    </source>
</evidence>
<name>A0ABY4ZVF7_9CAUL</name>
<feature type="transmembrane region" description="Helical" evidence="2">
    <location>
        <begin position="26"/>
        <end position="49"/>
    </location>
</feature>
<evidence type="ECO:0000313" key="3">
    <source>
        <dbReference type="EMBL" id="USQ96553.1"/>
    </source>
</evidence>
<evidence type="ECO:0000256" key="2">
    <source>
        <dbReference type="SAM" id="Phobius"/>
    </source>
</evidence>
<keyword evidence="2" id="KW-0472">Membrane</keyword>
<reference evidence="3 4" key="1">
    <citation type="submission" date="2022-04" db="EMBL/GenBank/DDBJ databases">
        <title>Genome sequence of soybean root-associated Caulobacter segnis RL271.</title>
        <authorList>
            <person name="Longley R."/>
            <person name="Bonito G."/>
            <person name="Trigodet F."/>
            <person name="Crosson S."/>
            <person name="Fiebig A."/>
        </authorList>
    </citation>
    <scope>NUCLEOTIDE SEQUENCE [LARGE SCALE GENOMIC DNA]</scope>
    <source>
        <strain evidence="3 4">RL271</strain>
    </source>
</reference>
<feature type="region of interest" description="Disordered" evidence="1">
    <location>
        <begin position="78"/>
        <end position="102"/>
    </location>
</feature>
<organism evidence="3 4">
    <name type="scientific">Caulobacter segnis</name>
    <dbReference type="NCBI Taxonomy" id="88688"/>
    <lineage>
        <taxon>Bacteria</taxon>
        <taxon>Pseudomonadati</taxon>
        <taxon>Pseudomonadota</taxon>
        <taxon>Alphaproteobacteria</taxon>
        <taxon>Caulobacterales</taxon>
        <taxon>Caulobacteraceae</taxon>
        <taxon>Caulobacter</taxon>
    </lineage>
</organism>